<keyword evidence="2" id="KW-1185">Reference proteome</keyword>
<dbReference type="Proteomes" id="UP000054742">
    <property type="component" value="Unassembled WGS sequence"/>
</dbReference>
<name>A0A0W0SSX1_9GAMM</name>
<dbReference type="EMBL" id="LNXV01000004">
    <property type="protein sequence ID" value="KTC86522.1"/>
    <property type="molecule type" value="Genomic_DNA"/>
</dbReference>
<dbReference type="RefSeq" id="WP_058440570.1">
    <property type="nucleotide sequence ID" value="NZ_CAAAHU010000015.1"/>
</dbReference>
<dbReference type="PATRIC" id="fig|29422.6.peg.483"/>
<gene>
    <name evidence="1" type="ORF">Lbru_0463</name>
</gene>
<sequence length="65" mass="7349">MRADVHHTTVALPQDQLDENEFVGLDDEVAFAQNPQNVHLPPVERSVDLSIIFIIKKRVGCLLKQ</sequence>
<evidence type="ECO:0000313" key="2">
    <source>
        <dbReference type="Proteomes" id="UP000054742"/>
    </source>
</evidence>
<organism evidence="1 2">
    <name type="scientific">Legionella brunensis</name>
    <dbReference type="NCBI Taxonomy" id="29422"/>
    <lineage>
        <taxon>Bacteria</taxon>
        <taxon>Pseudomonadati</taxon>
        <taxon>Pseudomonadota</taxon>
        <taxon>Gammaproteobacteria</taxon>
        <taxon>Legionellales</taxon>
        <taxon>Legionellaceae</taxon>
        <taxon>Legionella</taxon>
    </lineage>
</organism>
<comment type="caution">
    <text evidence="1">The sequence shown here is derived from an EMBL/GenBank/DDBJ whole genome shotgun (WGS) entry which is preliminary data.</text>
</comment>
<reference evidence="1 2" key="1">
    <citation type="submission" date="2015-11" db="EMBL/GenBank/DDBJ databases">
        <title>Genomic analysis of 38 Legionella species identifies large and diverse effector repertoires.</title>
        <authorList>
            <person name="Burstein D."/>
            <person name="Amaro F."/>
            <person name="Zusman T."/>
            <person name="Lifshitz Z."/>
            <person name="Cohen O."/>
            <person name="Gilbert J.A."/>
            <person name="Pupko T."/>
            <person name="Shuman H.A."/>
            <person name="Segal G."/>
        </authorList>
    </citation>
    <scope>NUCLEOTIDE SEQUENCE [LARGE SCALE GENOMIC DNA]</scope>
    <source>
        <strain evidence="1 2">ATCC 43878</strain>
    </source>
</reference>
<dbReference type="AlphaFoldDB" id="A0A0W0SSX1"/>
<protein>
    <submittedName>
        <fullName evidence="1">Uncharacterized protein</fullName>
    </submittedName>
</protein>
<evidence type="ECO:0000313" key="1">
    <source>
        <dbReference type="EMBL" id="KTC86522.1"/>
    </source>
</evidence>
<proteinExistence type="predicted"/>
<accession>A0A0W0SSX1</accession>